<dbReference type="EMBL" id="ABEU02000026">
    <property type="status" value="NOT_ANNOTATED_CDS"/>
    <property type="molecule type" value="Genomic_DNA"/>
</dbReference>
<reference evidence="1 2" key="1">
    <citation type="journal article" date="2008" name="Science">
        <title>The Physcomitrella genome reveals evolutionary insights into the conquest of land by plants.</title>
        <authorList>
            <person name="Rensing S."/>
            <person name="Lang D."/>
            <person name="Zimmer A."/>
            <person name="Terry A."/>
            <person name="Salamov A."/>
            <person name="Shapiro H."/>
            <person name="Nishiyama T."/>
            <person name="Perroud P.-F."/>
            <person name="Lindquist E."/>
            <person name="Kamisugi Y."/>
            <person name="Tanahashi T."/>
            <person name="Sakakibara K."/>
            <person name="Fujita T."/>
            <person name="Oishi K."/>
            <person name="Shin-I T."/>
            <person name="Kuroki Y."/>
            <person name="Toyoda A."/>
            <person name="Suzuki Y."/>
            <person name="Hashimoto A."/>
            <person name="Yamaguchi K."/>
            <person name="Sugano A."/>
            <person name="Kohara Y."/>
            <person name="Fujiyama A."/>
            <person name="Anterola A."/>
            <person name="Aoki S."/>
            <person name="Ashton N."/>
            <person name="Barbazuk W.B."/>
            <person name="Barker E."/>
            <person name="Bennetzen J."/>
            <person name="Bezanilla M."/>
            <person name="Blankenship R."/>
            <person name="Cho S.H."/>
            <person name="Dutcher S."/>
            <person name="Estelle M."/>
            <person name="Fawcett J.A."/>
            <person name="Gundlach H."/>
            <person name="Hanada K."/>
            <person name="Heyl A."/>
            <person name="Hicks K.A."/>
            <person name="Hugh J."/>
            <person name="Lohr M."/>
            <person name="Mayer K."/>
            <person name="Melkozernov A."/>
            <person name="Murata T."/>
            <person name="Nelson D."/>
            <person name="Pils B."/>
            <person name="Prigge M."/>
            <person name="Reiss B."/>
            <person name="Renner T."/>
            <person name="Rombauts S."/>
            <person name="Rushton P."/>
            <person name="Sanderfoot A."/>
            <person name="Schween G."/>
            <person name="Shiu S.-H."/>
            <person name="Stueber K."/>
            <person name="Theodoulou F.L."/>
            <person name="Tu H."/>
            <person name="Van de Peer Y."/>
            <person name="Verrier P.J."/>
            <person name="Waters E."/>
            <person name="Wood A."/>
            <person name="Yang L."/>
            <person name="Cove D."/>
            <person name="Cuming A."/>
            <person name="Hasebe M."/>
            <person name="Lucas S."/>
            <person name="Mishler D.B."/>
            <person name="Reski R."/>
            <person name="Grigoriev I."/>
            <person name="Quatrano R.S."/>
            <person name="Boore J.L."/>
        </authorList>
    </citation>
    <scope>NUCLEOTIDE SEQUENCE [LARGE SCALE GENOMIC DNA]</scope>
    <source>
        <strain evidence="1 2">cv. Gransden 2004</strain>
    </source>
</reference>
<protein>
    <submittedName>
        <fullName evidence="1">Uncharacterized protein</fullName>
    </submittedName>
</protein>
<dbReference type="Gramene" id="Pp3c26_13110V3.2">
    <property type="protein sequence ID" value="PAC:32917672.CDS.1"/>
    <property type="gene ID" value="Pp3c26_13110"/>
</dbReference>
<reference evidence="1" key="3">
    <citation type="submission" date="2020-12" db="UniProtKB">
        <authorList>
            <consortium name="EnsemblPlants"/>
        </authorList>
    </citation>
    <scope>IDENTIFICATION</scope>
</reference>
<accession>A0A7I3Z2A7</accession>
<name>A0A7I3Z2A7_PHYPA</name>
<dbReference type="Proteomes" id="UP000006727">
    <property type="component" value="Chromosome 26"/>
</dbReference>
<keyword evidence="2" id="KW-1185">Reference proteome</keyword>
<dbReference type="AlphaFoldDB" id="A0A7I3Z2A7"/>
<organism evidence="1 2">
    <name type="scientific">Physcomitrium patens</name>
    <name type="common">Spreading-leaved earth moss</name>
    <name type="synonym">Physcomitrella patens</name>
    <dbReference type="NCBI Taxonomy" id="3218"/>
    <lineage>
        <taxon>Eukaryota</taxon>
        <taxon>Viridiplantae</taxon>
        <taxon>Streptophyta</taxon>
        <taxon>Embryophyta</taxon>
        <taxon>Bryophyta</taxon>
        <taxon>Bryophytina</taxon>
        <taxon>Bryopsida</taxon>
        <taxon>Funariidae</taxon>
        <taxon>Funariales</taxon>
        <taxon>Funariaceae</taxon>
        <taxon>Physcomitrium</taxon>
    </lineage>
</organism>
<evidence type="ECO:0000313" key="1">
    <source>
        <dbReference type="EnsemblPlants" id="PAC:32917672.CDS.1"/>
    </source>
</evidence>
<sequence>MSRRRSCEESRLSRCGTEISWVRDFPDSWSRVRSRQTPFVKPRRRLFIAYPNYF</sequence>
<evidence type="ECO:0000313" key="2">
    <source>
        <dbReference type="Proteomes" id="UP000006727"/>
    </source>
</evidence>
<reference evidence="1 2" key="2">
    <citation type="journal article" date="2018" name="Plant J.">
        <title>The Physcomitrella patens chromosome-scale assembly reveals moss genome structure and evolution.</title>
        <authorList>
            <person name="Lang D."/>
            <person name="Ullrich K.K."/>
            <person name="Murat F."/>
            <person name="Fuchs J."/>
            <person name="Jenkins J."/>
            <person name="Haas F.B."/>
            <person name="Piednoel M."/>
            <person name="Gundlach H."/>
            <person name="Van Bel M."/>
            <person name="Meyberg R."/>
            <person name="Vives C."/>
            <person name="Morata J."/>
            <person name="Symeonidi A."/>
            <person name="Hiss M."/>
            <person name="Muchero W."/>
            <person name="Kamisugi Y."/>
            <person name="Saleh O."/>
            <person name="Blanc G."/>
            <person name="Decker E.L."/>
            <person name="van Gessel N."/>
            <person name="Grimwood J."/>
            <person name="Hayes R.D."/>
            <person name="Graham S.W."/>
            <person name="Gunter L.E."/>
            <person name="McDaniel S.F."/>
            <person name="Hoernstein S.N.W."/>
            <person name="Larsson A."/>
            <person name="Li F.W."/>
            <person name="Perroud P.F."/>
            <person name="Phillips J."/>
            <person name="Ranjan P."/>
            <person name="Rokshar D.S."/>
            <person name="Rothfels C.J."/>
            <person name="Schneider L."/>
            <person name="Shu S."/>
            <person name="Stevenson D.W."/>
            <person name="Thummler F."/>
            <person name="Tillich M."/>
            <person name="Villarreal Aguilar J.C."/>
            <person name="Widiez T."/>
            <person name="Wong G.K."/>
            <person name="Wymore A."/>
            <person name="Zhang Y."/>
            <person name="Zimmer A.D."/>
            <person name="Quatrano R.S."/>
            <person name="Mayer K.F.X."/>
            <person name="Goodstein D."/>
            <person name="Casacuberta J.M."/>
            <person name="Vandepoele K."/>
            <person name="Reski R."/>
            <person name="Cuming A.C."/>
            <person name="Tuskan G.A."/>
            <person name="Maumus F."/>
            <person name="Salse J."/>
            <person name="Schmutz J."/>
            <person name="Rensing S.A."/>
        </authorList>
    </citation>
    <scope>NUCLEOTIDE SEQUENCE [LARGE SCALE GENOMIC DNA]</scope>
    <source>
        <strain evidence="1 2">cv. Gransden 2004</strain>
    </source>
</reference>
<dbReference type="EnsemblPlants" id="Pp3c26_13110V3.2">
    <property type="protein sequence ID" value="PAC:32917672.CDS.1"/>
    <property type="gene ID" value="Pp3c26_13110"/>
</dbReference>
<proteinExistence type="predicted"/>